<proteinExistence type="predicted"/>
<sequence length="74" mass="8631">MLNMNENYLVFSGGNVPIAIVAKIMKKDKHFVRIGIQEKWLPIGVAYKNKNSNEFSYYVSPKKLYEYTGYVYSE</sequence>
<protein>
    <submittedName>
        <fullName evidence="1">Uncharacterized protein</fullName>
    </submittedName>
</protein>
<comment type="caution">
    <text evidence="1">The sequence shown here is derived from an EMBL/GenBank/DDBJ whole genome shotgun (WGS) entry which is preliminary data.</text>
</comment>
<dbReference type="Proteomes" id="UP000196258">
    <property type="component" value="Unassembled WGS sequence"/>
</dbReference>
<accession>A0A1Y4QK18</accession>
<organism evidence="1 2">
    <name type="scientific">Thomasclavelia spiroformis</name>
    <dbReference type="NCBI Taxonomy" id="29348"/>
    <lineage>
        <taxon>Bacteria</taxon>
        <taxon>Bacillati</taxon>
        <taxon>Bacillota</taxon>
        <taxon>Erysipelotrichia</taxon>
        <taxon>Erysipelotrichales</taxon>
        <taxon>Coprobacillaceae</taxon>
        <taxon>Thomasclavelia</taxon>
    </lineage>
</organism>
<evidence type="ECO:0000313" key="1">
    <source>
        <dbReference type="EMBL" id="OUQ05341.1"/>
    </source>
</evidence>
<dbReference type="AlphaFoldDB" id="A0A1Y4QK18"/>
<name>A0A1Y4QK18_9FIRM</name>
<evidence type="ECO:0000313" key="2">
    <source>
        <dbReference type="Proteomes" id="UP000196258"/>
    </source>
</evidence>
<reference evidence="2" key="1">
    <citation type="submission" date="2017-04" db="EMBL/GenBank/DDBJ databases">
        <title>Function of individual gut microbiota members based on whole genome sequencing of pure cultures obtained from chicken caecum.</title>
        <authorList>
            <person name="Medvecky M."/>
            <person name="Cejkova D."/>
            <person name="Polansky O."/>
            <person name="Karasova D."/>
            <person name="Kubasova T."/>
            <person name="Cizek A."/>
            <person name="Rychlik I."/>
        </authorList>
    </citation>
    <scope>NUCLEOTIDE SEQUENCE [LARGE SCALE GENOMIC DNA]</scope>
    <source>
        <strain evidence="2">An149</strain>
    </source>
</reference>
<gene>
    <name evidence="1" type="ORF">B5E91_06725</name>
</gene>
<dbReference type="EMBL" id="NFLB01000006">
    <property type="protein sequence ID" value="OUQ05341.1"/>
    <property type="molecule type" value="Genomic_DNA"/>
</dbReference>